<dbReference type="GO" id="GO:0015031">
    <property type="term" value="P:protein transport"/>
    <property type="evidence" value="ECO:0007669"/>
    <property type="project" value="UniProtKB-KW"/>
</dbReference>
<evidence type="ECO:0000256" key="11">
    <source>
        <dbReference type="ARBA" id="ARBA00023136"/>
    </source>
</evidence>
<accession>A0A915E132</accession>
<evidence type="ECO:0000256" key="12">
    <source>
        <dbReference type="ARBA" id="ARBA00023242"/>
    </source>
</evidence>
<dbReference type="GO" id="GO:0051028">
    <property type="term" value="P:mRNA transport"/>
    <property type="evidence" value="ECO:0007669"/>
    <property type="project" value="UniProtKB-KW"/>
</dbReference>
<dbReference type="GO" id="GO:0030674">
    <property type="term" value="F:protein-macromolecule adaptor activity"/>
    <property type="evidence" value="ECO:0007669"/>
    <property type="project" value="TreeGrafter"/>
</dbReference>
<keyword evidence="6" id="KW-0509">mRNA transport</keyword>
<dbReference type="AlphaFoldDB" id="A0A915E132"/>
<evidence type="ECO:0000313" key="16">
    <source>
        <dbReference type="WBParaSite" id="jg25071"/>
    </source>
</evidence>
<evidence type="ECO:0000256" key="3">
    <source>
        <dbReference type="ARBA" id="ARBA00005760"/>
    </source>
</evidence>
<evidence type="ECO:0000256" key="6">
    <source>
        <dbReference type="ARBA" id="ARBA00022816"/>
    </source>
</evidence>
<evidence type="ECO:0000256" key="9">
    <source>
        <dbReference type="ARBA" id="ARBA00023010"/>
    </source>
</evidence>
<evidence type="ECO:0000256" key="4">
    <source>
        <dbReference type="ARBA" id="ARBA00022448"/>
    </source>
</evidence>
<sequence>MLELKDANPDVDTQTATFLQQKTSNRHKAALKMCIFSAFIFVWLACCLQFSLFKPITSILDNFGMLFSKMFLLMLALQTLLVYGQTFQLTKIFSVTYEPNLNLCKWQNFAAFSIYFVGNALTSLLFSLAIAEPVWMTYRSLSVLWILSTLISGVLSAYNTNFKLDVENISQFNQLPNSELIKNSLAQCIHKSVFVVGFAWPLSLVLAILFGSLRSSALQLFAFWKVFDVLLLMFSQQMLSKYAVGCINYYIGHLSGSITQGFPANSTSFGKQTGLLAALFCEDPQLQLHGLYRLLLLCSESAESRQHIYEVSWPGKHPRNWNYTRDICINYINQVKNKLEAATRSKSIKMTTTTTSSVSPAGAKCSPNSSASSLPPKEKELFFLPPNLNPRSKMVFAPAAEATKKAGTPLGTILLPQFVNNYLQRLKNILFIPPQLVSPFELQAATFSIKALGHALSHSLQEDEYGVVQKDLRSVISLLTTLSITIDAFVRSNEPGRMKSEPNIVQLDNILAETLTQINVTFGDHIKDLRLHPQEEEVLEVLAKSYLDPSITTTSTTLNNSSSKKWR</sequence>
<evidence type="ECO:0000256" key="1">
    <source>
        <dbReference type="ARBA" id="ARBA00004232"/>
    </source>
</evidence>
<feature type="transmembrane region" description="Helical" evidence="14">
    <location>
        <begin position="109"/>
        <end position="131"/>
    </location>
</feature>
<evidence type="ECO:0000256" key="8">
    <source>
        <dbReference type="ARBA" id="ARBA00022989"/>
    </source>
</evidence>
<dbReference type="PANTHER" id="PTHR13269:SF6">
    <property type="entry name" value="NUCLEOPORIN NDC1"/>
    <property type="match status" value="1"/>
</dbReference>
<keyword evidence="5 14" id="KW-0812">Transmembrane</keyword>
<keyword evidence="11 14" id="KW-0472">Membrane</keyword>
<dbReference type="GO" id="GO:0070762">
    <property type="term" value="C:nuclear pore transmembrane ring"/>
    <property type="evidence" value="ECO:0007669"/>
    <property type="project" value="TreeGrafter"/>
</dbReference>
<dbReference type="InterPro" id="IPR019049">
    <property type="entry name" value="Nucleoporin_prot_Ndc1/Nup"/>
</dbReference>
<keyword evidence="12" id="KW-0539">Nucleus</keyword>
<dbReference type="WBParaSite" id="jg25071">
    <property type="protein sequence ID" value="jg25071"/>
    <property type="gene ID" value="jg25071"/>
</dbReference>
<organism evidence="15 16">
    <name type="scientific">Ditylenchus dipsaci</name>
    <dbReference type="NCBI Taxonomy" id="166011"/>
    <lineage>
        <taxon>Eukaryota</taxon>
        <taxon>Metazoa</taxon>
        <taxon>Ecdysozoa</taxon>
        <taxon>Nematoda</taxon>
        <taxon>Chromadorea</taxon>
        <taxon>Rhabditida</taxon>
        <taxon>Tylenchina</taxon>
        <taxon>Tylenchomorpha</taxon>
        <taxon>Sphaerularioidea</taxon>
        <taxon>Anguinidae</taxon>
        <taxon>Anguininae</taxon>
        <taxon>Ditylenchus</taxon>
    </lineage>
</organism>
<feature type="transmembrane region" description="Helical" evidence="14">
    <location>
        <begin position="192"/>
        <end position="210"/>
    </location>
</feature>
<name>A0A915E132_9BILA</name>
<keyword evidence="7" id="KW-0653">Protein transport</keyword>
<keyword evidence="4" id="KW-0813">Transport</keyword>
<evidence type="ECO:0000256" key="7">
    <source>
        <dbReference type="ARBA" id="ARBA00022927"/>
    </source>
</evidence>
<keyword evidence="9" id="KW-0811">Translocation</keyword>
<protein>
    <submittedName>
        <fullName evidence="16">Nucleoporin NDC1</fullName>
    </submittedName>
</protein>
<proteinExistence type="inferred from homology"/>
<feature type="transmembrane region" description="Helical" evidence="14">
    <location>
        <begin position="63"/>
        <end position="83"/>
    </location>
</feature>
<feature type="transmembrane region" description="Helical" evidence="14">
    <location>
        <begin position="29"/>
        <end position="51"/>
    </location>
</feature>
<reference evidence="16" key="1">
    <citation type="submission" date="2022-11" db="UniProtKB">
        <authorList>
            <consortium name="WormBaseParasite"/>
        </authorList>
    </citation>
    <scope>IDENTIFICATION</scope>
</reference>
<evidence type="ECO:0000313" key="15">
    <source>
        <dbReference type="Proteomes" id="UP000887574"/>
    </source>
</evidence>
<dbReference type="GO" id="GO:0006999">
    <property type="term" value="P:nuclear pore organization"/>
    <property type="evidence" value="ECO:0007669"/>
    <property type="project" value="TreeGrafter"/>
</dbReference>
<evidence type="ECO:0000256" key="5">
    <source>
        <dbReference type="ARBA" id="ARBA00022692"/>
    </source>
</evidence>
<keyword evidence="15" id="KW-1185">Reference proteome</keyword>
<evidence type="ECO:0000256" key="14">
    <source>
        <dbReference type="SAM" id="Phobius"/>
    </source>
</evidence>
<evidence type="ECO:0000256" key="13">
    <source>
        <dbReference type="SAM" id="MobiDB-lite"/>
    </source>
</evidence>
<dbReference type="Proteomes" id="UP000887574">
    <property type="component" value="Unplaced"/>
</dbReference>
<comment type="subcellular location">
    <subcellularLocation>
        <location evidence="1">Nucleus membrane</location>
        <topology evidence="1">Multi-pass membrane protein</topology>
    </subcellularLocation>
    <subcellularLocation>
        <location evidence="2">Nucleus</location>
        <location evidence="2">Nuclear pore complex</location>
    </subcellularLocation>
</comment>
<feature type="transmembrane region" description="Helical" evidence="14">
    <location>
        <begin position="137"/>
        <end position="158"/>
    </location>
</feature>
<keyword evidence="8 14" id="KW-1133">Transmembrane helix</keyword>
<dbReference type="Pfam" id="PF09531">
    <property type="entry name" value="Ndc1_Nup"/>
    <property type="match status" value="1"/>
</dbReference>
<evidence type="ECO:0000256" key="2">
    <source>
        <dbReference type="ARBA" id="ARBA00004567"/>
    </source>
</evidence>
<feature type="region of interest" description="Disordered" evidence="13">
    <location>
        <begin position="352"/>
        <end position="373"/>
    </location>
</feature>
<dbReference type="PANTHER" id="PTHR13269">
    <property type="entry name" value="NUCLEOPORIN NDC1"/>
    <property type="match status" value="1"/>
</dbReference>
<dbReference type="GO" id="GO:0031965">
    <property type="term" value="C:nuclear membrane"/>
    <property type="evidence" value="ECO:0007669"/>
    <property type="project" value="UniProtKB-SubCell"/>
</dbReference>
<keyword evidence="10" id="KW-0906">Nuclear pore complex</keyword>
<evidence type="ECO:0000256" key="10">
    <source>
        <dbReference type="ARBA" id="ARBA00023132"/>
    </source>
</evidence>
<comment type="similarity">
    <text evidence="3">Belongs to the NDC1 family.</text>
</comment>